<sequence>MALIDQQYIFGIRVNGNSQQISKLSISDNQSNFDYICNVAIENQWNGNGHFRLSIVNSERIEGLPIGKWTLLKGRIGYDWGGSSASFIMEDENGELTERIFAGSGKGSASGFSVETLARSIFTKANEIVERFPSAKIVNAYQKFQSAKPTKRLLLMYKETDEDIYIIDRFESSTIKPLSAYLDKFRELETLLKGNEDIRSKRLLTQATDECVKVIKLLC</sequence>
<evidence type="ECO:0000313" key="1">
    <source>
        <dbReference type="EMBL" id="TGY70848.1"/>
    </source>
</evidence>
<dbReference type="AlphaFoldDB" id="A0A4S2FP96"/>
<dbReference type="Proteomes" id="UP000306630">
    <property type="component" value="Unassembled WGS sequence"/>
</dbReference>
<name>A0A4S2FP96_9BACT</name>
<dbReference type="EMBL" id="SRYD01000055">
    <property type="protein sequence ID" value="TGY70848.1"/>
    <property type="molecule type" value="Genomic_DNA"/>
</dbReference>
<reference evidence="1 2" key="1">
    <citation type="submission" date="2019-04" db="EMBL/GenBank/DDBJ databases">
        <title>Microbes associate with the intestines of laboratory mice.</title>
        <authorList>
            <person name="Navarre W."/>
            <person name="Wong E."/>
            <person name="Huang K."/>
            <person name="Tropini C."/>
            <person name="Ng K."/>
            <person name="Yu B."/>
        </authorList>
    </citation>
    <scope>NUCLEOTIDE SEQUENCE [LARGE SCALE GENOMIC DNA]</scope>
    <source>
        <strain evidence="1 2">NM06_A21</strain>
    </source>
</reference>
<dbReference type="RefSeq" id="WP_135993732.1">
    <property type="nucleotide sequence ID" value="NZ_CBFGDC010000010.1"/>
</dbReference>
<comment type="caution">
    <text evidence="1">The sequence shown here is derived from an EMBL/GenBank/DDBJ whole genome shotgun (WGS) entry which is preliminary data.</text>
</comment>
<organism evidence="1 2">
    <name type="scientific">Muribaculum intestinale</name>
    <dbReference type="NCBI Taxonomy" id="1796646"/>
    <lineage>
        <taxon>Bacteria</taxon>
        <taxon>Pseudomonadati</taxon>
        <taxon>Bacteroidota</taxon>
        <taxon>Bacteroidia</taxon>
        <taxon>Bacteroidales</taxon>
        <taxon>Muribaculaceae</taxon>
        <taxon>Muribaculum</taxon>
    </lineage>
</organism>
<evidence type="ECO:0000313" key="2">
    <source>
        <dbReference type="Proteomes" id="UP000306630"/>
    </source>
</evidence>
<accession>A0A4S2FP96</accession>
<proteinExistence type="predicted"/>
<gene>
    <name evidence="1" type="ORF">E5333_12135</name>
</gene>
<protein>
    <submittedName>
        <fullName evidence="1">Uncharacterized protein</fullName>
    </submittedName>
</protein>